<dbReference type="SMART" id="SM00450">
    <property type="entry name" value="RHOD"/>
    <property type="match status" value="1"/>
</dbReference>
<dbReference type="Pfam" id="PF00581">
    <property type="entry name" value="Rhodanese"/>
    <property type="match status" value="1"/>
</dbReference>
<feature type="domain" description="OmpR/PhoB-type" evidence="4">
    <location>
        <begin position="141"/>
        <end position="240"/>
    </location>
</feature>
<dbReference type="SUPFAM" id="SSF52821">
    <property type="entry name" value="Rhodanese/Cell cycle control phosphatase"/>
    <property type="match status" value="1"/>
</dbReference>
<dbReference type="InterPro" id="IPR016032">
    <property type="entry name" value="Sig_transdc_resp-reg_C-effctor"/>
</dbReference>
<dbReference type="CDD" id="cd00383">
    <property type="entry name" value="trans_reg_C"/>
    <property type="match status" value="1"/>
</dbReference>
<keyword evidence="6" id="KW-1185">Reference proteome</keyword>
<name>A0ABU4C4M2_RHOGO</name>
<dbReference type="InterPro" id="IPR001763">
    <property type="entry name" value="Rhodanese-like_dom"/>
</dbReference>
<evidence type="ECO:0000256" key="2">
    <source>
        <dbReference type="PROSITE-ProRule" id="PRU01091"/>
    </source>
</evidence>
<reference evidence="5 6" key="1">
    <citation type="submission" date="2023-10" db="EMBL/GenBank/DDBJ databases">
        <title>Development of a sustainable strategy for remediation of hydrocarbon-contaminated territories based on the waste exchange concept.</title>
        <authorList>
            <person name="Krivoruchko A."/>
        </authorList>
    </citation>
    <scope>NUCLEOTIDE SEQUENCE [LARGE SCALE GENOMIC DNA]</scope>
    <source>
        <strain evidence="5 6">IEGM 1203</strain>
    </source>
</reference>
<dbReference type="InterPro" id="IPR036873">
    <property type="entry name" value="Rhodanese-like_dom_sf"/>
</dbReference>
<proteinExistence type="predicted"/>
<evidence type="ECO:0000259" key="4">
    <source>
        <dbReference type="PROSITE" id="PS51755"/>
    </source>
</evidence>
<accession>A0ABU4C4M2</accession>
<evidence type="ECO:0000313" key="6">
    <source>
        <dbReference type="Proteomes" id="UP001185927"/>
    </source>
</evidence>
<gene>
    <name evidence="5" type="ORF">R3Q16_31810</name>
</gene>
<dbReference type="SMART" id="SM00862">
    <property type="entry name" value="Trans_reg_C"/>
    <property type="match status" value="1"/>
</dbReference>
<dbReference type="PROSITE" id="PS50206">
    <property type="entry name" value="RHODANESE_3"/>
    <property type="match status" value="1"/>
</dbReference>
<dbReference type="EMBL" id="JAWLKB010000035">
    <property type="protein sequence ID" value="MDV6271211.1"/>
    <property type="molecule type" value="Genomic_DNA"/>
</dbReference>
<dbReference type="InterPro" id="IPR001867">
    <property type="entry name" value="OmpR/PhoB-type_DNA-bd"/>
</dbReference>
<evidence type="ECO:0000313" key="5">
    <source>
        <dbReference type="EMBL" id="MDV6271211.1"/>
    </source>
</evidence>
<evidence type="ECO:0000256" key="1">
    <source>
        <dbReference type="ARBA" id="ARBA00023125"/>
    </source>
</evidence>
<dbReference type="Gene3D" id="3.40.250.10">
    <property type="entry name" value="Rhodanese-like domain"/>
    <property type="match status" value="1"/>
</dbReference>
<protein>
    <submittedName>
        <fullName evidence="5">Winged helix-turn-helix domain-containing protein</fullName>
    </submittedName>
</protein>
<evidence type="ECO:0000259" key="3">
    <source>
        <dbReference type="PROSITE" id="PS50206"/>
    </source>
</evidence>
<dbReference type="RefSeq" id="WP_317545673.1">
    <property type="nucleotide sequence ID" value="NZ_JAWLKB010000035.1"/>
</dbReference>
<organism evidence="5 6">
    <name type="scientific">Rhodococcus globerulus</name>
    <dbReference type="NCBI Taxonomy" id="33008"/>
    <lineage>
        <taxon>Bacteria</taxon>
        <taxon>Bacillati</taxon>
        <taxon>Actinomycetota</taxon>
        <taxon>Actinomycetes</taxon>
        <taxon>Mycobacteriales</taxon>
        <taxon>Nocardiaceae</taxon>
        <taxon>Rhodococcus</taxon>
    </lineage>
</organism>
<dbReference type="PROSITE" id="PS51755">
    <property type="entry name" value="OMPR_PHOB"/>
    <property type="match status" value="1"/>
</dbReference>
<dbReference type="Gene3D" id="1.10.10.10">
    <property type="entry name" value="Winged helix-like DNA-binding domain superfamily/Winged helix DNA-binding domain"/>
    <property type="match status" value="1"/>
</dbReference>
<feature type="domain" description="Rhodanese" evidence="3">
    <location>
        <begin position="38"/>
        <end position="136"/>
    </location>
</feature>
<dbReference type="InterPro" id="IPR036388">
    <property type="entry name" value="WH-like_DNA-bd_sf"/>
</dbReference>
<keyword evidence="1 2" id="KW-0238">DNA-binding</keyword>
<dbReference type="Proteomes" id="UP001185927">
    <property type="component" value="Unassembled WGS sequence"/>
</dbReference>
<comment type="caution">
    <text evidence="5">The sequence shown here is derived from an EMBL/GenBank/DDBJ whole genome shotgun (WGS) entry which is preliminary data.</text>
</comment>
<dbReference type="SUPFAM" id="SSF46894">
    <property type="entry name" value="C-terminal effector domain of the bipartite response regulators"/>
    <property type="match status" value="1"/>
</dbReference>
<dbReference type="Pfam" id="PF00486">
    <property type="entry name" value="Trans_reg_C"/>
    <property type="match status" value="1"/>
</dbReference>
<feature type="DNA-binding region" description="OmpR/PhoB-type" evidence="2">
    <location>
        <begin position="141"/>
        <end position="240"/>
    </location>
</feature>
<sequence>MPAPQHFKVPMIPTIEDIAARSRAQLDRLTPDQALGEMSDGALLVDIRQEHFRRSDGHIPGSLVLERNVLEWRLDPRSDTRLSLATSHDLRVILICPHGAVSSIAAVSLRSIGLHRATDVIGGFVQWRAGGFPVVPQFTLTGMFVASDKPRFVVDQARQQVVIDDRVVSLTRREYIVLSKLISASGRVTTKDELKVALGNWEGSRSRSVDSLIYRLRHKLGDASGSMIVTERGVGFRLRVELADT</sequence>